<name>A0A367L9E8_9HYPO</name>
<sequence>MLFPSSSRPKHKPLLPGSLFDSNKILFLAYNTEHFLNYLDSRNIPYDDYARAVTRIRSIAINIEAFRFKACSNTKGASLTTRALPFNLLPAIRNSLMPATKQYNLAMQFKEIKRDIDTTPLFFPMLINSTTFINAQADYSYNYYAAISELLFLATSLRKISLALCITPTPKAPPIISLPSKPDYIAPLDLYFPDSSAIGERPSLHDPLYAICLNALRLAARKFPFKAYTCE</sequence>
<protein>
    <submittedName>
        <fullName evidence="1">Uncharacterized protein</fullName>
    </submittedName>
</protein>
<evidence type="ECO:0000313" key="1">
    <source>
        <dbReference type="EMBL" id="RCI11050.1"/>
    </source>
</evidence>
<organism evidence="1 2">
    <name type="scientific">Ophiocordyceps polyrhachis-furcata BCC 54312</name>
    <dbReference type="NCBI Taxonomy" id="1330021"/>
    <lineage>
        <taxon>Eukaryota</taxon>
        <taxon>Fungi</taxon>
        <taxon>Dikarya</taxon>
        <taxon>Ascomycota</taxon>
        <taxon>Pezizomycotina</taxon>
        <taxon>Sordariomycetes</taxon>
        <taxon>Hypocreomycetidae</taxon>
        <taxon>Hypocreales</taxon>
        <taxon>Ophiocordycipitaceae</taxon>
        <taxon>Ophiocordyceps</taxon>
    </lineage>
</organism>
<dbReference type="Proteomes" id="UP000253664">
    <property type="component" value="Unassembled WGS sequence"/>
</dbReference>
<dbReference type="EMBL" id="LKCN02000011">
    <property type="protein sequence ID" value="RCI11050.1"/>
    <property type="molecule type" value="Genomic_DNA"/>
</dbReference>
<proteinExistence type="predicted"/>
<gene>
    <name evidence="1" type="ORF">L249_5211</name>
</gene>
<dbReference type="AlphaFoldDB" id="A0A367L9E8"/>
<evidence type="ECO:0000313" key="2">
    <source>
        <dbReference type="Proteomes" id="UP000253664"/>
    </source>
</evidence>
<comment type="caution">
    <text evidence="1">The sequence shown here is derived from an EMBL/GenBank/DDBJ whole genome shotgun (WGS) entry which is preliminary data.</text>
</comment>
<keyword evidence="2" id="KW-1185">Reference proteome</keyword>
<accession>A0A367L9E8</accession>
<reference evidence="1 2" key="1">
    <citation type="journal article" date="2015" name="BMC Genomics">
        <title>Insights from the genome of Ophiocordyceps polyrhachis-furcata to pathogenicity and host specificity in insect fungi.</title>
        <authorList>
            <person name="Wichadakul D."/>
            <person name="Kobmoo N."/>
            <person name="Ingsriswang S."/>
            <person name="Tangphatsornruang S."/>
            <person name="Chantasingh D."/>
            <person name="Luangsa-ard J.J."/>
            <person name="Eurwilaichitr L."/>
        </authorList>
    </citation>
    <scope>NUCLEOTIDE SEQUENCE [LARGE SCALE GENOMIC DNA]</scope>
    <source>
        <strain evidence="1 2">BCC 54312</strain>
    </source>
</reference>